<reference evidence="2" key="1">
    <citation type="journal article" date="2019" name="Int. J. Syst. Evol. Microbiol.">
        <title>The Global Catalogue of Microorganisms (GCM) 10K type strain sequencing project: providing services to taxonomists for standard genome sequencing and annotation.</title>
        <authorList>
            <consortium name="The Broad Institute Genomics Platform"/>
            <consortium name="The Broad Institute Genome Sequencing Center for Infectious Disease"/>
            <person name="Wu L."/>
            <person name="Ma J."/>
        </authorList>
    </citation>
    <scope>NUCLEOTIDE SEQUENCE [LARGE SCALE GENOMIC DNA]</scope>
    <source>
        <strain evidence="2">CGMCC 4.1469</strain>
    </source>
</reference>
<organism evidence="1 2">
    <name type="scientific">Prosthecobacter fluviatilis</name>
    <dbReference type="NCBI Taxonomy" id="445931"/>
    <lineage>
        <taxon>Bacteria</taxon>
        <taxon>Pseudomonadati</taxon>
        <taxon>Verrucomicrobiota</taxon>
        <taxon>Verrucomicrobiia</taxon>
        <taxon>Verrucomicrobiales</taxon>
        <taxon>Verrucomicrobiaceae</taxon>
        <taxon>Prosthecobacter</taxon>
    </lineage>
</organism>
<dbReference type="GO" id="GO:0016491">
    <property type="term" value="F:oxidoreductase activity"/>
    <property type="evidence" value="ECO:0007669"/>
    <property type="project" value="UniProtKB-KW"/>
</dbReference>
<dbReference type="InterPro" id="IPR027056">
    <property type="entry name" value="Gluconate_2DH_su3"/>
</dbReference>
<accession>A0ABW0KYR5</accession>
<sequence>MSAPEDLTRMDRRKALQWMLSATATMAVRDPSLFAADAAPVKAQGYGPDPVMVKVYKPGDVWPLTLTEPQRRTTRALCDVIIPADEASPSASSLGVPDFIDEWISSPYPAQAGDRRLILEGLQWIDQEATTRFGKAFADLALAQQTAICTDLAAAKPQAAHKKAAGFFKRFRDLTAGGYYTTPEGMKALGYVGNMPSGSFEGPPIEALRHVGLA</sequence>
<keyword evidence="2" id="KW-1185">Reference proteome</keyword>
<proteinExistence type="predicted"/>
<keyword evidence="1" id="KW-0560">Oxidoreductase</keyword>
<comment type="caution">
    <text evidence="1">The sequence shown here is derived from an EMBL/GenBank/DDBJ whole genome shotgun (WGS) entry which is preliminary data.</text>
</comment>
<dbReference type="Pfam" id="PF13618">
    <property type="entry name" value="Gluconate_2-dh3"/>
    <property type="match status" value="1"/>
</dbReference>
<evidence type="ECO:0000313" key="2">
    <source>
        <dbReference type="Proteomes" id="UP001596052"/>
    </source>
</evidence>
<dbReference type="EMBL" id="JBHSMQ010000011">
    <property type="protein sequence ID" value="MFC5457546.1"/>
    <property type="molecule type" value="Genomic_DNA"/>
</dbReference>
<name>A0ABW0KYR5_9BACT</name>
<dbReference type="RefSeq" id="WP_377170968.1">
    <property type="nucleotide sequence ID" value="NZ_JBHSMQ010000011.1"/>
</dbReference>
<evidence type="ECO:0000313" key="1">
    <source>
        <dbReference type="EMBL" id="MFC5457546.1"/>
    </source>
</evidence>
<protein>
    <submittedName>
        <fullName evidence="1">Gluconate 2-dehydrogenase subunit 3 family protein</fullName>
        <ecNumber evidence="1">1.-.-.-</ecNumber>
    </submittedName>
</protein>
<dbReference type="EC" id="1.-.-.-" evidence="1"/>
<dbReference type="Proteomes" id="UP001596052">
    <property type="component" value="Unassembled WGS sequence"/>
</dbReference>
<gene>
    <name evidence="1" type="ORF">ACFQDI_21945</name>
</gene>